<comment type="catalytic activity">
    <reaction evidence="13">
        <text>pyranose + acceptor = pyranos-2-ulose + reduced acceptor.</text>
        <dbReference type="EC" id="1.1.99.29"/>
    </reaction>
</comment>
<evidence type="ECO:0000256" key="12">
    <source>
        <dbReference type="ARBA" id="ARBA00024699"/>
    </source>
</evidence>
<organism evidence="22 23">
    <name type="scientific">Psilocybe cyanescens</name>
    <dbReference type="NCBI Taxonomy" id="93625"/>
    <lineage>
        <taxon>Eukaryota</taxon>
        <taxon>Fungi</taxon>
        <taxon>Dikarya</taxon>
        <taxon>Basidiomycota</taxon>
        <taxon>Agaricomycotina</taxon>
        <taxon>Agaricomycetes</taxon>
        <taxon>Agaricomycetidae</taxon>
        <taxon>Agaricales</taxon>
        <taxon>Agaricineae</taxon>
        <taxon>Strophariaceae</taxon>
        <taxon>Psilocybe</taxon>
    </lineage>
</organism>
<dbReference type="Gene3D" id="3.50.50.60">
    <property type="entry name" value="FAD/NAD(P)-binding domain"/>
    <property type="match status" value="1"/>
</dbReference>
<feature type="compositionally biased region" description="Low complexity" evidence="19">
    <location>
        <begin position="87"/>
        <end position="98"/>
    </location>
</feature>
<dbReference type="Gene3D" id="3.30.560.10">
    <property type="entry name" value="Glucose Oxidase, domain 3"/>
    <property type="match status" value="1"/>
</dbReference>
<dbReference type="EC" id="1.1.99.29" evidence="5"/>
<dbReference type="Pfam" id="PF05199">
    <property type="entry name" value="GMC_oxred_C"/>
    <property type="match status" value="1"/>
</dbReference>
<proteinExistence type="inferred from homology"/>
<dbReference type="PANTHER" id="PTHR11552">
    <property type="entry name" value="GLUCOSE-METHANOL-CHOLINE GMC OXIDOREDUCTASE"/>
    <property type="match status" value="1"/>
</dbReference>
<dbReference type="InterPro" id="IPR036188">
    <property type="entry name" value="FAD/NAD-bd_sf"/>
</dbReference>
<evidence type="ECO:0000256" key="14">
    <source>
        <dbReference type="ARBA" id="ARBA00034010"/>
    </source>
</evidence>
<evidence type="ECO:0000256" key="10">
    <source>
        <dbReference type="ARBA" id="ARBA00023002"/>
    </source>
</evidence>
<dbReference type="AlphaFoldDB" id="A0A409WWF5"/>
<gene>
    <name evidence="22" type="ORF">CVT25_009213</name>
</gene>
<sequence>MSATIEQVSGKSFDYVITAGLVLANRLTEDESVSVLVLEAGAANLGDPALLTPATFGSQFGNPQYEWGYATVSLQSPKSDDHQTEAQQSGTTSTLQQQGCPLASGLGGSSGINFFQYHMPSVSDLDAFEKLGNAGWNWDLVKKYQMKSERFVPPPVKEETMSYDLSVHGTDGADIYFYLQLVYGLSAVFRTSHHRLRCTWLTPMTIDPQTHVRTYAANLSSELELDSKPLNNLQAYYAPVAHRKNLTVLTLARAAKIESTTGANGVLTATGVQFLHNDATHSAFATREVVLSAGSIIDPQILELSGIGNKEVLNKFDIPVKLEIPGVGSNIQEHVHAGATFEIREERKDEVLTFDCLHDPAELGKQMQLLHSSRMIIYLTKYNSMTEGKGVFGMGLSMMSMLPLDKISPNAQAIYADLEKSLAEGIAANKYSPLYQKQFKLQLQSLKNGQANCETLLAQAAAPIPGIAQPGKKYLSLSSLLNNPFSRGTIVSGRFDEGREKNHIKSTNPLDNPAMDPHLFEEEYVYRNSYLEQVLSDQIVLDIRLLVEMFKWNRRVVQTEPLKSFLQPTEVFPGPDVQTDEQIANYIKNTIGTVYHTIGSCSMLPFADGGVVDTKLKTLYQVYNTSNLRVVDVSIVPLHVSAHVQAIAFAIGEIVTVD</sequence>
<evidence type="ECO:0000256" key="6">
    <source>
        <dbReference type="ARBA" id="ARBA00022525"/>
    </source>
</evidence>
<comment type="caution">
    <text evidence="22">The sequence shown here is derived from an EMBL/GenBank/DDBJ whole genome shotgun (WGS) entry which is preliminary data.</text>
</comment>
<evidence type="ECO:0000256" key="19">
    <source>
        <dbReference type="SAM" id="MobiDB-lite"/>
    </source>
</evidence>
<evidence type="ECO:0000259" key="21">
    <source>
        <dbReference type="Pfam" id="PF05199"/>
    </source>
</evidence>
<comment type="catalytic activity">
    <reaction evidence="17">
        <text>a pyranoside + acceptor = a pyranosid-3,4-diulose + reduced acceptor.</text>
        <dbReference type="EC" id="1.1.99.29"/>
    </reaction>
</comment>
<dbReference type="PIRSF" id="PIRSF000137">
    <property type="entry name" value="Alcohol_oxidase"/>
    <property type="match status" value="1"/>
</dbReference>
<dbReference type="SUPFAM" id="SSF54373">
    <property type="entry name" value="FAD-linked reductases, C-terminal domain"/>
    <property type="match status" value="1"/>
</dbReference>
<evidence type="ECO:0000256" key="1">
    <source>
        <dbReference type="ARBA" id="ARBA00001974"/>
    </source>
</evidence>
<feature type="active site" description="Proton acceptor" evidence="18">
    <location>
        <position position="643"/>
    </location>
</feature>
<comment type="cofactor">
    <cofactor evidence="1">
        <name>FAD</name>
        <dbReference type="ChEBI" id="CHEBI:57692"/>
    </cofactor>
</comment>
<evidence type="ECO:0000256" key="2">
    <source>
        <dbReference type="ARBA" id="ARBA00004613"/>
    </source>
</evidence>
<comment type="function">
    <text evidence="12">Catalyzes the single-oxidation or sequential double oxidation reaction of carbohydrates primarily at carbon-2 and/or carbon-3 with the concomitant reduction of the flavin. The enzyme exhibits a broad sugar substrate specificity, oxidizing different aldopyranoses to the corresponding C-1, C-2, C-3 or C-1,2, C-2,3 and C-3,4 (di)dehydro sugars with substrate-specific regioselectivity. Accepts only a narrow range of electron acceptors such as substituted benzoquinones and complexed metal ions and reacts extremely slowly with O(2) as acceptor. May play a role in the natural recycling of plant matter by oxidizing all major monosaccharides in lignocellulose and by reducing quinone compounds or reactive radical species generated during lignin depolymerization.</text>
</comment>
<dbReference type="STRING" id="93625.A0A409WWF5"/>
<evidence type="ECO:0000256" key="13">
    <source>
        <dbReference type="ARBA" id="ARBA00033986"/>
    </source>
</evidence>
<feature type="region of interest" description="Disordered" evidence="19">
    <location>
        <begin position="76"/>
        <end position="98"/>
    </location>
</feature>
<keyword evidence="9" id="KW-0274">FAD</keyword>
<dbReference type="GO" id="GO:0005576">
    <property type="term" value="C:extracellular region"/>
    <property type="evidence" value="ECO:0007669"/>
    <property type="project" value="UniProtKB-SubCell"/>
</dbReference>
<protein>
    <recommendedName>
        <fullName evidence="5">pyranose dehydrogenase (acceptor)</fullName>
        <ecNumber evidence="5">1.1.99.29</ecNumber>
    </recommendedName>
</protein>
<comment type="catalytic activity">
    <reaction evidence="14">
        <text>pyranose + acceptor = pyranos-2,3-diulose + reduced acceptor.</text>
        <dbReference type="EC" id="1.1.99.29"/>
    </reaction>
</comment>
<dbReference type="InParanoid" id="A0A409WWF5"/>
<dbReference type="InterPro" id="IPR012132">
    <property type="entry name" value="GMC_OxRdtase"/>
</dbReference>
<evidence type="ECO:0000256" key="16">
    <source>
        <dbReference type="ARBA" id="ARBA00034050"/>
    </source>
</evidence>
<dbReference type="InterPro" id="IPR000172">
    <property type="entry name" value="GMC_OxRdtase_N"/>
</dbReference>
<keyword evidence="11" id="KW-0325">Glycoprotein</keyword>
<evidence type="ECO:0000256" key="18">
    <source>
        <dbReference type="PIRSR" id="PIRSR000137-1"/>
    </source>
</evidence>
<comment type="catalytic activity">
    <reaction evidence="16">
        <text>a pyranoside + acceptor = a pyranosid-3-ulose + reduced acceptor.</text>
        <dbReference type="EC" id="1.1.99.29"/>
    </reaction>
</comment>
<keyword evidence="7" id="KW-0285">Flavoprotein</keyword>
<dbReference type="InterPro" id="IPR007867">
    <property type="entry name" value="GMC_OxRtase_C"/>
</dbReference>
<keyword evidence="6" id="KW-0964">Secreted</keyword>
<feature type="domain" description="Glucose-methanol-choline oxidoreductase N-terminal" evidence="20">
    <location>
        <begin position="234"/>
        <end position="335"/>
    </location>
</feature>
<evidence type="ECO:0000256" key="3">
    <source>
        <dbReference type="ARBA" id="ARBA00010790"/>
    </source>
</evidence>
<dbReference type="OrthoDB" id="269227at2759"/>
<evidence type="ECO:0000313" key="23">
    <source>
        <dbReference type="Proteomes" id="UP000283269"/>
    </source>
</evidence>
<evidence type="ECO:0000256" key="15">
    <source>
        <dbReference type="ARBA" id="ARBA00034029"/>
    </source>
</evidence>
<evidence type="ECO:0000256" key="17">
    <source>
        <dbReference type="ARBA" id="ARBA00034059"/>
    </source>
</evidence>
<dbReference type="Proteomes" id="UP000283269">
    <property type="component" value="Unassembled WGS sequence"/>
</dbReference>
<evidence type="ECO:0000256" key="5">
    <source>
        <dbReference type="ARBA" id="ARBA00013177"/>
    </source>
</evidence>
<feature type="active site" description="Proton donor" evidence="18">
    <location>
        <position position="596"/>
    </location>
</feature>
<dbReference type="GO" id="GO:0050660">
    <property type="term" value="F:flavin adenine dinucleotide binding"/>
    <property type="evidence" value="ECO:0007669"/>
    <property type="project" value="InterPro"/>
</dbReference>
<name>A0A409WWF5_PSICY</name>
<evidence type="ECO:0000259" key="20">
    <source>
        <dbReference type="Pfam" id="PF00732"/>
    </source>
</evidence>
<evidence type="ECO:0000256" key="11">
    <source>
        <dbReference type="ARBA" id="ARBA00023180"/>
    </source>
</evidence>
<dbReference type="GO" id="GO:0033718">
    <property type="term" value="F:pyranose dehydrogenase (acceptor) activity"/>
    <property type="evidence" value="ECO:0007669"/>
    <property type="project" value="UniProtKB-EC"/>
</dbReference>
<evidence type="ECO:0000256" key="7">
    <source>
        <dbReference type="ARBA" id="ARBA00022630"/>
    </source>
</evidence>
<accession>A0A409WWF5</accession>
<comment type="subcellular location">
    <subcellularLocation>
        <location evidence="2">Secreted</location>
    </subcellularLocation>
</comment>
<evidence type="ECO:0000256" key="8">
    <source>
        <dbReference type="ARBA" id="ARBA00022729"/>
    </source>
</evidence>
<evidence type="ECO:0000256" key="4">
    <source>
        <dbReference type="ARBA" id="ARBA00011245"/>
    </source>
</evidence>
<comment type="catalytic activity">
    <reaction evidence="15">
        <text>pyranose + acceptor = pyranos-3-ulose + reduced acceptor.</text>
        <dbReference type="EC" id="1.1.99.29"/>
    </reaction>
</comment>
<comment type="subunit">
    <text evidence="4">Monomer.</text>
</comment>
<reference evidence="22 23" key="1">
    <citation type="journal article" date="2018" name="Evol. Lett.">
        <title>Horizontal gene cluster transfer increased hallucinogenic mushroom diversity.</title>
        <authorList>
            <person name="Reynolds H.T."/>
            <person name="Vijayakumar V."/>
            <person name="Gluck-Thaler E."/>
            <person name="Korotkin H.B."/>
            <person name="Matheny P.B."/>
            <person name="Slot J.C."/>
        </authorList>
    </citation>
    <scope>NUCLEOTIDE SEQUENCE [LARGE SCALE GENOMIC DNA]</scope>
    <source>
        <strain evidence="22 23">2631</strain>
    </source>
</reference>
<keyword evidence="10" id="KW-0560">Oxidoreductase</keyword>
<dbReference type="SUPFAM" id="SSF51905">
    <property type="entry name" value="FAD/NAD(P)-binding domain"/>
    <property type="match status" value="1"/>
</dbReference>
<dbReference type="Pfam" id="PF00732">
    <property type="entry name" value="GMC_oxred_N"/>
    <property type="match status" value="1"/>
</dbReference>
<dbReference type="PANTHER" id="PTHR11552:SF201">
    <property type="entry name" value="GLUCOSE-METHANOL-CHOLINE OXIDOREDUCTASE N-TERMINAL DOMAIN-CONTAINING PROTEIN"/>
    <property type="match status" value="1"/>
</dbReference>
<comment type="similarity">
    <text evidence="3">Belongs to the GMC oxidoreductase family.</text>
</comment>
<evidence type="ECO:0000313" key="22">
    <source>
        <dbReference type="EMBL" id="PPQ82838.1"/>
    </source>
</evidence>
<keyword evidence="8" id="KW-0732">Signal</keyword>
<evidence type="ECO:0000256" key="9">
    <source>
        <dbReference type="ARBA" id="ARBA00022827"/>
    </source>
</evidence>
<feature type="domain" description="Glucose-methanol-choline oxidoreductase C-terminal" evidence="21">
    <location>
        <begin position="503"/>
        <end position="652"/>
    </location>
</feature>
<dbReference type="EMBL" id="NHYD01003092">
    <property type="protein sequence ID" value="PPQ82838.1"/>
    <property type="molecule type" value="Genomic_DNA"/>
</dbReference>
<keyword evidence="23" id="KW-1185">Reference proteome</keyword>